<keyword evidence="5 6" id="KW-0472">Membrane</keyword>
<evidence type="ECO:0000313" key="7">
    <source>
        <dbReference type="EMBL" id="MCQ8128669.1"/>
    </source>
</evidence>
<feature type="transmembrane region" description="Helical" evidence="6">
    <location>
        <begin position="139"/>
        <end position="166"/>
    </location>
</feature>
<evidence type="ECO:0000256" key="3">
    <source>
        <dbReference type="ARBA" id="ARBA00022692"/>
    </source>
</evidence>
<dbReference type="Pfam" id="PF01943">
    <property type="entry name" value="Polysacc_synt"/>
    <property type="match status" value="1"/>
</dbReference>
<comment type="caution">
    <text evidence="7">The sequence shown here is derived from an EMBL/GenBank/DDBJ whole genome shotgun (WGS) entry which is preliminary data.</text>
</comment>
<dbReference type="PANTHER" id="PTHR30250">
    <property type="entry name" value="PST FAMILY PREDICTED COLANIC ACID TRANSPORTER"/>
    <property type="match status" value="1"/>
</dbReference>
<sequence>MNSNKIDSLRVIFRKETLWLYAIRFGTVLLQSITVFIIAAFISLEEFGRFSFLFNACRIVSVVVGFGGSEFLIRELAYGDAKHNGLGNYLLFKHAFLRSFYFTGILLIIVSLPWILLANEINIGVDIDAILANSYGRDVLQALIIIICSGYLYSVLNIIVSVVRVSKSATFSLAISDCLPYLFFLIGFTVCLMLGASSANMLMVAFSASLLLCCCFAFYFAIPYLKKCRGNKTEKDNKEYYTFWGISIVGALIAQSDVLIAKIFLDDTALGVYALLRRASNLISLPQVIVNWAINIEIAREYALKNLSALQKCAHKGLVMALPVATLMVLVIVLLSPFWFDIFKIEQLLPNYLMLIVLMFGQLVNVMSGANLLFASLCKQELFVFKSRIFSLLVGYITMAIGALYYGNVGFAVGSAVTMLLLNIIVTRRVKKKIGVITSIPLLCFG</sequence>
<feature type="transmembrane region" description="Helical" evidence="6">
    <location>
        <begin position="317"/>
        <end position="340"/>
    </location>
</feature>
<protein>
    <submittedName>
        <fullName evidence="7">Oligosaccharide flippase family protein</fullName>
    </submittedName>
</protein>
<reference evidence="7 8" key="1">
    <citation type="submission" date="2022-07" db="EMBL/GenBank/DDBJ databases">
        <title>Methylomonas rivi sp. nov., Methylomonas rosea sp. nov., Methylomonas aureus sp. nov. and Methylomonas subterranea sp. nov., four novel methanotrophs isolated from a freshwater creek and the deep terrestrial subsurface.</title>
        <authorList>
            <person name="Abin C."/>
            <person name="Sankaranarayanan K."/>
            <person name="Garner C."/>
            <person name="Sindelar R."/>
            <person name="Kotary K."/>
            <person name="Garner R."/>
            <person name="Barclay S."/>
            <person name="Lawson P."/>
            <person name="Krumholz L."/>
        </authorList>
    </citation>
    <scope>NUCLEOTIDE SEQUENCE [LARGE SCALE GENOMIC DNA]</scope>
    <source>
        <strain evidence="7 8">WSC-6</strain>
    </source>
</reference>
<name>A0ABT1U496_9GAMM</name>
<feature type="transmembrane region" description="Helical" evidence="6">
    <location>
        <begin position="100"/>
        <end position="119"/>
    </location>
</feature>
<feature type="transmembrane region" description="Helical" evidence="6">
    <location>
        <begin position="276"/>
        <end position="296"/>
    </location>
</feature>
<gene>
    <name evidence="7" type="ORF">NP596_09375</name>
</gene>
<evidence type="ECO:0000256" key="5">
    <source>
        <dbReference type="ARBA" id="ARBA00023136"/>
    </source>
</evidence>
<evidence type="ECO:0000256" key="2">
    <source>
        <dbReference type="ARBA" id="ARBA00022475"/>
    </source>
</evidence>
<keyword evidence="4 6" id="KW-1133">Transmembrane helix</keyword>
<evidence type="ECO:0000313" key="8">
    <source>
        <dbReference type="Proteomes" id="UP001524586"/>
    </source>
</evidence>
<dbReference type="PANTHER" id="PTHR30250:SF11">
    <property type="entry name" value="O-ANTIGEN TRANSPORTER-RELATED"/>
    <property type="match status" value="1"/>
</dbReference>
<feature type="transmembrane region" description="Helical" evidence="6">
    <location>
        <begin position="50"/>
        <end position="73"/>
    </location>
</feature>
<dbReference type="EMBL" id="JANIBK010000038">
    <property type="protein sequence ID" value="MCQ8128669.1"/>
    <property type="molecule type" value="Genomic_DNA"/>
</dbReference>
<dbReference type="Proteomes" id="UP001524586">
    <property type="component" value="Unassembled WGS sequence"/>
</dbReference>
<comment type="subcellular location">
    <subcellularLocation>
        <location evidence="1">Cell membrane</location>
        <topology evidence="1">Multi-pass membrane protein</topology>
    </subcellularLocation>
</comment>
<evidence type="ECO:0000256" key="6">
    <source>
        <dbReference type="SAM" id="Phobius"/>
    </source>
</evidence>
<organism evidence="7 8">
    <name type="scientific">Methylomonas rivi</name>
    <dbReference type="NCBI Taxonomy" id="2952226"/>
    <lineage>
        <taxon>Bacteria</taxon>
        <taxon>Pseudomonadati</taxon>
        <taxon>Pseudomonadota</taxon>
        <taxon>Gammaproteobacteria</taxon>
        <taxon>Methylococcales</taxon>
        <taxon>Methylococcaceae</taxon>
        <taxon>Methylomonas</taxon>
    </lineage>
</organism>
<dbReference type="InterPro" id="IPR050833">
    <property type="entry name" value="Poly_Biosynth_Transport"/>
</dbReference>
<feature type="transmembrane region" description="Helical" evidence="6">
    <location>
        <begin position="202"/>
        <end position="222"/>
    </location>
</feature>
<dbReference type="RefSeq" id="WP_256615064.1">
    <property type="nucleotide sequence ID" value="NZ_JANIBK010000038.1"/>
</dbReference>
<evidence type="ECO:0000256" key="4">
    <source>
        <dbReference type="ARBA" id="ARBA00022989"/>
    </source>
</evidence>
<evidence type="ECO:0000256" key="1">
    <source>
        <dbReference type="ARBA" id="ARBA00004651"/>
    </source>
</evidence>
<feature type="transmembrane region" description="Helical" evidence="6">
    <location>
        <begin position="412"/>
        <end position="430"/>
    </location>
</feature>
<accession>A0ABT1U496</accession>
<feature type="transmembrane region" description="Helical" evidence="6">
    <location>
        <begin position="352"/>
        <end position="377"/>
    </location>
</feature>
<keyword evidence="2" id="KW-1003">Cell membrane</keyword>
<feature type="transmembrane region" description="Helical" evidence="6">
    <location>
        <begin position="389"/>
        <end position="406"/>
    </location>
</feature>
<feature type="transmembrane region" description="Helical" evidence="6">
    <location>
        <begin position="21"/>
        <end position="44"/>
    </location>
</feature>
<dbReference type="InterPro" id="IPR002797">
    <property type="entry name" value="Polysacc_synth"/>
</dbReference>
<keyword evidence="3 6" id="KW-0812">Transmembrane</keyword>
<keyword evidence="8" id="KW-1185">Reference proteome</keyword>
<feature type="transmembrane region" description="Helical" evidence="6">
    <location>
        <begin position="178"/>
        <end position="196"/>
    </location>
</feature>
<feature type="transmembrane region" description="Helical" evidence="6">
    <location>
        <begin position="243"/>
        <end position="264"/>
    </location>
</feature>
<proteinExistence type="predicted"/>